<sequence length="408" mass="44300">MLSRNCCALYMVNSFAYFMAWPLLTILLVKQYGMTHLAVGTLFTAALLLNATVALFSSVIIRGVGARNSIFSGLVLQCIGFIIIGLANVPMWVIIGLLVISTGRGVFESPMKTYLSDNILDKGMLFKTFQLAYLFVNAGAACGPLFSMTIGLKNVNVNFLVAGVVFLAMAIFVILFFNNNKVIHPEGKVVREYKQAIKNKIFLCLLVSEIVLAYVFIHYDTTFYQYITALSLKNPTEIISFTVMIKSVVVIVTQAIFVSLLSLISKAKRVYIGSACFVISGSLIGFAAPLAGEHFDLLFYCAVVFVGIGEAVLFPLSAILVDRIAPEGAKGTYYALTNLYLLGFAAGPIVGGWALTQGGMMIFWLLDAVFVLLAAGLLLAAIRHTSATRFSDSNDVQCYSACAQKEAD</sequence>
<feature type="transmembrane region" description="Helical" evidence="7">
    <location>
        <begin position="297"/>
        <end position="321"/>
    </location>
</feature>
<dbReference type="SUPFAM" id="SSF103473">
    <property type="entry name" value="MFS general substrate transporter"/>
    <property type="match status" value="1"/>
</dbReference>
<evidence type="ECO:0000313" key="10">
    <source>
        <dbReference type="Proteomes" id="UP000255529"/>
    </source>
</evidence>
<evidence type="ECO:0000256" key="3">
    <source>
        <dbReference type="ARBA" id="ARBA00022475"/>
    </source>
</evidence>
<feature type="transmembrane region" description="Helical" evidence="7">
    <location>
        <begin position="270"/>
        <end position="291"/>
    </location>
</feature>
<evidence type="ECO:0000256" key="2">
    <source>
        <dbReference type="ARBA" id="ARBA00022448"/>
    </source>
</evidence>
<evidence type="ECO:0000313" key="9">
    <source>
        <dbReference type="EMBL" id="SUI70699.1"/>
    </source>
</evidence>
<feature type="transmembrane region" description="Helical" evidence="7">
    <location>
        <begin position="159"/>
        <end position="180"/>
    </location>
</feature>
<reference evidence="9 10" key="1">
    <citation type="submission" date="2018-06" db="EMBL/GenBank/DDBJ databases">
        <authorList>
            <consortium name="Pathogen Informatics"/>
            <person name="Doyle S."/>
        </authorList>
    </citation>
    <scope>NUCLEOTIDE SEQUENCE [LARGE SCALE GENOMIC DNA]</scope>
    <source>
        <strain evidence="9 10">NCTC11544</strain>
    </source>
</reference>
<protein>
    <submittedName>
        <fullName evidence="9">Putative transporter</fullName>
    </submittedName>
</protein>
<keyword evidence="3" id="KW-1003">Cell membrane</keyword>
<dbReference type="GO" id="GO:0022857">
    <property type="term" value="F:transmembrane transporter activity"/>
    <property type="evidence" value="ECO:0007669"/>
    <property type="project" value="InterPro"/>
</dbReference>
<evidence type="ECO:0000256" key="1">
    <source>
        <dbReference type="ARBA" id="ARBA00004651"/>
    </source>
</evidence>
<dbReference type="InterPro" id="IPR036259">
    <property type="entry name" value="MFS_trans_sf"/>
</dbReference>
<comment type="subcellular location">
    <subcellularLocation>
        <location evidence="1">Cell membrane</location>
        <topology evidence="1">Multi-pass membrane protein</topology>
    </subcellularLocation>
</comment>
<evidence type="ECO:0000256" key="5">
    <source>
        <dbReference type="ARBA" id="ARBA00022989"/>
    </source>
</evidence>
<name>A0A379ZYQ2_9GAMM</name>
<organism evidence="9 10">
    <name type="scientific">Serratia quinivorans</name>
    <dbReference type="NCBI Taxonomy" id="137545"/>
    <lineage>
        <taxon>Bacteria</taxon>
        <taxon>Pseudomonadati</taxon>
        <taxon>Pseudomonadota</taxon>
        <taxon>Gammaproteobacteria</taxon>
        <taxon>Enterobacterales</taxon>
        <taxon>Yersiniaceae</taxon>
        <taxon>Serratia</taxon>
    </lineage>
</organism>
<dbReference type="InterPro" id="IPR050171">
    <property type="entry name" value="MFS_Transporters"/>
</dbReference>
<feature type="transmembrane region" description="Helical" evidence="7">
    <location>
        <begin position="239"/>
        <end position="263"/>
    </location>
</feature>
<evidence type="ECO:0000256" key="6">
    <source>
        <dbReference type="ARBA" id="ARBA00023136"/>
    </source>
</evidence>
<accession>A0A379ZYQ2</accession>
<dbReference type="AlphaFoldDB" id="A0A379ZYQ2"/>
<feature type="transmembrane region" description="Helical" evidence="7">
    <location>
        <begin position="128"/>
        <end position="147"/>
    </location>
</feature>
<feature type="transmembrane region" description="Helical" evidence="7">
    <location>
        <begin position="201"/>
        <end position="219"/>
    </location>
</feature>
<dbReference type="EMBL" id="UGYN01000002">
    <property type="protein sequence ID" value="SUI70699.1"/>
    <property type="molecule type" value="Genomic_DNA"/>
</dbReference>
<keyword evidence="4 7" id="KW-0812">Transmembrane</keyword>
<dbReference type="InterPro" id="IPR020846">
    <property type="entry name" value="MFS_dom"/>
</dbReference>
<dbReference type="Pfam" id="PF07690">
    <property type="entry name" value="MFS_1"/>
    <property type="match status" value="1"/>
</dbReference>
<evidence type="ECO:0000259" key="8">
    <source>
        <dbReference type="PROSITE" id="PS50850"/>
    </source>
</evidence>
<gene>
    <name evidence="9" type="ORF">NCTC11544_03208</name>
</gene>
<dbReference type="GO" id="GO:0005886">
    <property type="term" value="C:plasma membrane"/>
    <property type="evidence" value="ECO:0007669"/>
    <property type="project" value="UniProtKB-SubCell"/>
</dbReference>
<feature type="transmembrane region" description="Helical" evidence="7">
    <location>
        <begin position="35"/>
        <end position="56"/>
    </location>
</feature>
<feature type="transmembrane region" description="Helical" evidence="7">
    <location>
        <begin position="361"/>
        <end position="382"/>
    </location>
</feature>
<feature type="transmembrane region" description="Helical" evidence="7">
    <location>
        <begin position="333"/>
        <end position="355"/>
    </location>
</feature>
<dbReference type="Gene3D" id="1.20.1250.20">
    <property type="entry name" value="MFS general substrate transporter like domains"/>
    <property type="match status" value="1"/>
</dbReference>
<dbReference type="Proteomes" id="UP000255529">
    <property type="component" value="Unassembled WGS sequence"/>
</dbReference>
<keyword evidence="2" id="KW-0813">Transport</keyword>
<dbReference type="PANTHER" id="PTHR23517">
    <property type="entry name" value="RESISTANCE PROTEIN MDTM, PUTATIVE-RELATED-RELATED"/>
    <property type="match status" value="1"/>
</dbReference>
<keyword evidence="6 7" id="KW-0472">Membrane</keyword>
<dbReference type="PROSITE" id="PS50850">
    <property type="entry name" value="MFS"/>
    <property type="match status" value="1"/>
</dbReference>
<feature type="transmembrane region" description="Helical" evidence="7">
    <location>
        <begin position="68"/>
        <end position="85"/>
    </location>
</feature>
<evidence type="ECO:0000256" key="7">
    <source>
        <dbReference type="SAM" id="Phobius"/>
    </source>
</evidence>
<evidence type="ECO:0000256" key="4">
    <source>
        <dbReference type="ARBA" id="ARBA00022692"/>
    </source>
</evidence>
<feature type="domain" description="Major facilitator superfamily (MFS) profile" evidence="8">
    <location>
        <begin position="165"/>
        <end position="408"/>
    </location>
</feature>
<dbReference type="PANTHER" id="PTHR23517:SF3">
    <property type="entry name" value="INTEGRAL MEMBRANE TRANSPORT PROTEIN"/>
    <property type="match status" value="1"/>
</dbReference>
<feature type="transmembrane region" description="Helical" evidence="7">
    <location>
        <begin position="7"/>
        <end position="29"/>
    </location>
</feature>
<feature type="transmembrane region" description="Helical" evidence="7">
    <location>
        <begin position="91"/>
        <end position="107"/>
    </location>
</feature>
<proteinExistence type="predicted"/>
<keyword evidence="5 7" id="KW-1133">Transmembrane helix</keyword>
<dbReference type="InterPro" id="IPR011701">
    <property type="entry name" value="MFS"/>
</dbReference>